<feature type="compositionally biased region" description="Basic and acidic residues" evidence="1">
    <location>
        <begin position="87"/>
        <end position="98"/>
    </location>
</feature>
<keyword evidence="3" id="KW-1185">Reference proteome</keyword>
<protein>
    <submittedName>
        <fullName evidence="2">Uncharacterized protein</fullName>
    </submittedName>
</protein>
<organism evidence="2 3">
    <name type="scientific">Knipowitschia caucasica</name>
    <name type="common">Caucasian dwarf goby</name>
    <name type="synonym">Pomatoschistus caucasicus</name>
    <dbReference type="NCBI Taxonomy" id="637954"/>
    <lineage>
        <taxon>Eukaryota</taxon>
        <taxon>Metazoa</taxon>
        <taxon>Chordata</taxon>
        <taxon>Craniata</taxon>
        <taxon>Vertebrata</taxon>
        <taxon>Euteleostomi</taxon>
        <taxon>Actinopterygii</taxon>
        <taxon>Neopterygii</taxon>
        <taxon>Teleostei</taxon>
        <taxon>Neoteleostei</taxon>
        <taxon>Acanthomorphata</taxon>
        <taxon>Gobiaria</taxon>
        <taxon>Gobiiformes</taxon>
        <taxon>Gobioidei</taxon>
        <taxon>Gobiidae</taxon>
        <taxon>Gobiinae</taxon>
        <taxon>Knipowitschia</taxon>
    </lineage>
</organism>
<feature type="region of interest" description="Disordered" evidence="1">
    <location>
        <begin position="87"/>
        <end position="143"/>
    </location>
</feature>
<evidence type="ECO:0000313" key="2">
    <source>
        <dbReference type="EMBL" id="CAL1584910.1"/>
    </source>
</evidence>
<accession>A0AAV2KAC6</accession>
<sequence length="143" mass="15373">MVVCLLKAADALPAAHSKHSRISALPPGPATGTCLRDLPPHGHHGYHGTHTIMNLLSIASNGIRLVSSVSGFGPGFTQYKVARDRWTSQTGTERETHKNKWTRAKGKKRGAIRAGRAMVGPRGDRSDTEALSSMPAVQLWSGR</sequence>
<reference evidence="2 3" key="1">
    <citation type="submission" date="2024-04" db="EMBL/GenBank/DDBJ databases">
        <authorList>
            <person name="Waldvogel A.-M."/>
            <person name="Schoenle A."/>
        </authorList>
    </citation>
    <scope>NUCLEOTIDE SEQUENCE [LARGE SCALE GENOMIC DNA]</scope>
</reference>
<feature type="compositionally biased region" description="Basic residues" evidence="1">
    <location>
        <begin position="99"/>
        <end position="111"/>
    </location>
</feature>
<gene>
    <name evidence="2" type="ORF">KC01_LOCUS15167</name>
</gene>
<evidence type="ECO:0000313" key="3">
    <source>
        <dbReference type="Proteomes" id="UP001497482"/>
    </source>
</evidence>
<dbReference type="AlphaFoldDB" id="A0AAV2KAC6"/>
<dbReference type="Proteomes" id="UP001497482">
    <property type="component" value="Chromosome 16"/>
</dbReference>
<evidence type="ECO:0000256" key="1">
    <source>
        <dbReference type="SAM" id="MobiDB-lite"/>
    </source>
</evidence>
<proteinExistence type="predicted"/>
<dbReference type="EMBL" id="OZ035838">
    <property type="protein sequence ID" value="CAL1584910.1"/>
    <property type="molecule type" value="Genomic_DNA"/>
</dbReference>
<name>A0AAV2KAC6_KNICA</name>